<gene>
    <name evidence="8" type="ORF">IMX20_04700</name>
</gene>
<dbReference type="InterPro" id="IPR030678">
    <property type="entry name" value="Peptide/Ni-bd"/>
</dbReference>
<dbReference type="PANTHER" id="PTHR30290">
    <property type="entry name" value="PERIPLASMIC BINDING COMPONENT OF ABC TRANSPORTER"/>
    <property type="match status" value="1"/>
</dbReference>
<protein>
    <submittedName>
        <fullName evidence="8">Peptide ABC transporter substrate-binding protein</fullName>
    </submittedName>
</protein>
<evidence type="ECO:0000256" key="1">
    <source>
        <dbReference type="ARBA" id="ARBA00004196"/>
    </source>
</evidence>
<feature type="signal peptide" evidence="6">
    <location>
        <begin position="1"/>
        <end position="18"/>
    </location>
</feature>
<evidence type="ECO:0000256" key="6">
    <source>
        <dbReference type="SAM" id="SignalP"/>
    </source>
</evidence>
<evidence type="ECO:0000256" key="2">
    <source>
        <dbReference type="ARBA" id="ARBA00005695"/>
    </source>
</evidence>
<dbReference type="InterPro" id="IPR039424">
    <property type="entry name" value="SBP_5"/>
</dbReference>
<keyword evidence="5" id="KW-0653">Protein transport</keyword>
<evidence type="ECO:0000256" key="3">
    <source>
        <dbReference type="ARBA" id="ARBA00022448"/>
    </source>
</evidence>
<dbReference type="EMBL" id="CP063065">
    <property type="protein sequence ID" value="QOQ79974.1"/>
    <property type="molecule type" value="Genomic_DNA"/>
</dbReference>
<dbReference type="Gene3D" id="3.10.105.10">
    <property type="entry name" value="Dipeptide-binding Protein, Domain 3"/>
    <property type="match status" value="1"/>
</dbReference>
<feature type="domain" description="Solute-binding protein family 5" evidence="7">
    <location>
        <begin position="75"/>
        <end position="452"/>
    </location>
</feature>
<dbReference type="Pfam" id="PF00496">
    <property type="entry name" value="SBP_bac_5"/>
    <property type="match status" value="1"/>
</dbReference>
<dbReference type="GO" id="GO:0015833">
    <property type="term" value="P:peptide transport"/>
    <property type="evidence" value="ECO:0007669"/>
    <property type="project" value="UniProtKB-KW"/>
</dbReference>
<dbReference type="Gene3D" id="3.90.76.10">
    <property type="entry name" value="Dipeptide-binding Protein, Domain 1"/>
    <property type="match status" value="1"/>
</dbReference>
<accession>A0A7M1KUV5</accession>
<organism evidence="8 9">
    <name type="scientific">Aerococcus urinaeequi</name>
    <dbReference type="NCBI Taxonomy" id="51665"/>
    <lineage>
        <taxon>Bacteria</taxon>
        <taxon>Bacillati</taxon>
        <taxon>Bacillota</taxon>
        <taxon>Bacilli</taxon>
        <taxon>Lactobacillales</taxon>
        <taxon>Aerococcaceae</taxon>
        <taxon>Aerococcus</taxon>
    </lineage>
</organism>
<sequence length="536" mass="59624">MKKIALGLVAAAMLAACGDSGESTEKILNIQSTDEIQSADTAFAASNIATITANMNFYNGLYTYDLDNQLITADADDMPTVSEDGTVYTIQLKEAATWSNGDPVTAGDYVYAWQRMVDPDLGAPYAYMFDGTINNATEIMAGELDTSELGVRAVDDKTLEITLENPTAYFKDLLTVPAYYPQNREAVEAAGDQYGSTSDSAVYNGPFVLTEWDAATGNTWTFAKNDYYWDADNVNLDTVNFQYLPETATALNLYDSGQLDVIELTGNFAFQNQNNEDYKTYPIPRTNYIEVNHETPGLDNLNIRRALYKAIDREAFVNNILQNGSIATNGFVSREVAWNPETEADFRDDATIETDYDLEVAQENWENGLAEANLEGLSLEMVAADDEESQIFAEYIQSQLTENLPGIEVIIKTMPSSARFAALSDGDYDLGVTFWQADFGDPINYLERFDSTITRGNYQYEQLDELVAQSRAQALDPSGRWETLIALEKAGLDDYAVQIPVYQSYQAILENPQVSNINRPGQSYINYRWADIQTAE</sequence>
<comment type="similarity">
    <text evidence="2">Belongs to the bacterial solute-binding protein 5 family.</text>
</comment>
<dbReference type="PANTHER" id="PTHR30290:SF10">
    <property type="entry name" value="PERIPLASMIC OLIGOPEPTIDE-BINDING PROTEIN-RELATED"/>
    <property type="match status" value="1"/>
</dbReference>
<evidence type="ECO:0000256" key="5">
    <source>
        <dbReference type="ARBA" id="ARBA00022856"/>
    </source>
</evidence>
<comment type="subcellular location">
    <subcellularLocation>
        <location evidence="1">Cell envelope</location>
    </subcellularLocation>
</comment>
<evidence type="ECO:0000259" key="7">
    <source>
        <dbReference type="Pfam" id="PF00496"/>
    </source>
</evidence>
<dbReference type="PIRSF" id="PIRSF002741">
    <property type="entry name" value="MppA"/>
    <property type="match status" value="1"/>
</dbReference>
<dbReference type="AlphaFoldDB" id="A0A7M1KUV5"/>
<keyword evidence="4 6" id="KW-0732">Signal</keyword>
<reference evidence="8 9" key="1">
    <citation type="submission" date="2020-10" db="EMBL/GenBank/DDBJ databases">
        <title>Plasmid carrying two tetracycline resistance determinant.</title>
        <authorList>
            <person name="Yang Q."/>
        </authorList>
    </citation>
    <scope>NUCLEOTIDE SEQUENCE [LARGE SCALE GENOMIC DNA]</scope>
    <source>
        <strain evidence="8 9">T43</strain>
    </source>
</reference>
<dbReference type="SUPFAM" id="SSF53850">
    <property type="entry name" value="Periplasmic binding protein-like II"/>
    <property type="match status" value="1"/>
</dbReference>
<dbReference type="GO" id="GO:0043190">
    <property type="term" value="C:ATP-binding cassette (ABC) transporter complex"/>
    <property type="evidence" value="ECO:0007669"/>
    <property type="project" value="InterPro"/>
</dbReference>
<evidence type="ECO:0000313" key="8">
    <source>
        <dbReference type="EMBL" id="QOQ79974.1"/>
    </source>
</evidence>
<feature type="chain" id="PRO_5039282267" evidence="6">
    <location>
        <begin position="19"/>
        <end position="536"/>
    </location>
</feature>
<dbReference type="Proteomes" id="UP000595091">
    <property type="component" value="Chromosome"/>
</dbReference>
<evidence type="ECO:0000256" key="4">
    <source>
        <dbReference type="ARBA" id="ARBA00022729"/>
    </source>
</evidence>
<dbReference type="RefSeq" id="WP_197559065.1">
    <property type="nucleotide sequence ID" value="NZ_CP063065.1"/>
</dbReference>
<dbReference type="Gene3D" id="3.40.190.10">
    <property type="entry name" value="Periplasmic binding protein-like II"/>
    <property type="match status" value="1"/>
</dbReference>
<proteinExistence type="inferred from homology"/>
<dbReference type="GO" id="GO:0030313">
    <property type="term" value="C:cell envelope"/>
    <property type="evidence" value="ECO:0007669"/>
    <property type="project" value="UniProtKB-SubCell"/>
</dbReference>
<evidence type="ECO:0000313" key="9">
    <source>
        <dbReference type="Proteomes" id="UP000595091"/>
    </source>
</evidence>
<dbReference type="GO" id="GO:1904680">
    <property type="term" value="F:peptide transmembrane transporter activity"/>
    <property type="evidence" value="ECO:0007669"/>
    <property type="project" value="TreeGrafter"/>
</dbReference>
<name>A0A7M1KUV5_9LACT</name>
<dbReference type="GO" id="GO:0042597">
    <property type="term" value="C:periplasmic space"/>
    <property type="evidence" value="ECO:0007669"/>
    <property type="project" value="UniProtKB-ARBA"/>
</dbReference>
<dbReference type="CDD" id="cd08504">
    <property type="entry name" value="PBP2_OppA"/>
    <property type="match status" value="1"/>
</dbReference>
<dbReference type="PROSITE" id="PS51257">
    <property type="entry name" value="PROKAR_LIPOPROTEIN"/>
    <property type="match status" value="1"/>
</dbReference>
<keyword evidence="3" id="KW-0813">Transport</keyword>
<dbReference type="InterPro" id="IPR000914">
    <property type="entry name" value="SBP_5_dom"/>
</dbReference>
<dbReference type="FunFam" id="3.90.76.10:FF:000001">
    <property type="entry name" value="Oligopeptide ABC transporter substrate-binding protein"/>
    <property type="match status" value="1"/>
</dbReference>
<keyword evidence="5" id="KW-0571">Peptide transport</keyword>